<evidence type="ECO:0000259" key="1">
    <source>
        <dbReference type="PROSITE" id="PS50943"/>
    </source>
</evidence>
<proteinExistence type="predicted"/>
<dbReference type="KEGG" id="iva:Isova_1161"/>
<evidence type="ECO:0000313" key="3">
    <source>
        <dbReference type="Proteomes" id="UP000009236"/>
    </source>
</evidence>
<dbReference type="AlphaFoldDB" id="F6FRT0"/>
<dbReference type="Proteomes" id="UP000009236">
    <property type="component" value="Chromosome"/>
</dbReference>
<dbReference type="InterPro" id="IPR010982">
    <property type="entry name" value="Lambda_DNA-bd_dom_sf"/>
</dbReference>
<accession>F6FRT0</accession>
<sequence>MTTIHDIGGLVRTVRWEAGLTQDVLAARAGVSRTTLTRIESGGRNPSLPMLERILAAAGKQVRIELDPLDADVRAAIAARRASDDPPATVEALLTLAALSDETPNLNTPPHRFEGVAAASLLGAPVPVDAVDVALADVPETWRWLTDRLCDLLFQVTPTGWRSWMPIGGVPHRRELARMPHDEAVARFARATELVRMQVLEECTDRRFTLTGPFDGPPARVRLVEPEELVRAVPVETELGTMRAQPLDEIQVADGHTQRVLQVLREELAGCAAPGADAR</sequence>
<evidence type="ECO:0000313" key="2">
    <source>
        <dbReference type="EMBL" id="AEG43931.1"/>
    </source>
</evidence>
<gene>
    <name evidence="2" type="ordered locus">Isova_1161</name>
</gene>
<dbReference type="SUPFAM" id="SSF47413">
    <property type="entry name" value="lambda repressor-like DNA-binding domains"/>
    <property type="match status" value="1"/>
</dbReference>
<dbReference type="Pfam" id="PF13560">
    <property type="entry name" value="HTH_31"/>
    <property type="match status" value="1"/>
</dbReference>
<protein>
    <submittedName>
        <fullName evidence="2">Helix-turn-helix domain protein</fullName>
    </submittedName>
</protein>
<dbReference type="InterPro" id="IPR001387">
    <property type="entry name" value="Cro/C1-type_HTH"/>
</dbReference>
<keyword evidence="3" id="KW-1185">Reference proteome</keyword>
<dbReference type="EMBL" id="CP002810">
    <property type="protein sequence ID" value="AEG43931.1"/>
    <property type="molecule type" value="Genomic_DNA"/>
</dbReference>
<organism evidence="3">
    <name type="scientific">Isoptericola variabilis (strain 225)</name>
    <dbReference type="NCBI Taxonomy" id="743718"/>
    <lineage>
        <taxon>Bacteria</taxon>
        <taxon>Bacillati</taxon>
        <taxon>Actinomycetota</taxon>
        <taxon>Actinomycetes</taxon>
        <taxon>Micrococcales</taxon>
        <taxon>Promicromonosporaceae</taxon>
        <taxon>Isoptericola</taxon>
    </lineage>
</organism>
<dbReference type="Gene3D" id="1.10.260.40">
    <property type="entry name" value="lambda repressor-like DNA-binding domains"/>
    <property type="match status" value="1"/>
</dbReference>
<dbReference type="PROSITE" id="PS50943">
    <property type="entry name" value="HTH_CROC1"/>
    <property type="match status" value="1"/>
</dbReference>
<name>F6FRT0_ISOV2</name>
<dbReference type="SMART" id="SM00530">
    <property type="entry name" value="HTH_XRE"/>
    <property type="match status" value="1"/>
</dbReference>
<dbReference type="GO" id="GO:0003677">
    <property type="term" value="F:DNA binding"/>
    <property type="evidence" value="ECO:0007669"/>
    <property type="project" value="InterPro"/>
</dbReference>
<dbReference type="RefSeq" id="WP_013838323.1">
    <property type="nucleotide sequence ID" value="NC_015588.1"/>
</dbReference>
<dbReference type="eggNOG" id="COG1476">
    <property type="taxonomic scope" value="Bacteria"/>
</dbReference>
<dbReference type="HOGENOM" id="CLU_1150825_0_0_11"/>
<dbReference type="CDD" id="cd00093">
    <property type="entry name" value="HTH_XRE"/>
    <property type="match status" value="1"/>
</dbReference>
<feature type="domain" description="HTH cro/C1-type" evidence="1">
    <location>
        <begin position="11"/>
        <end position="69"/>
    </location>
</feature>
<reference evidence="2 3" key="1">
    <citation type="submission" date="2011-05" db="EMBL/GenBank/DDBJ databases">
        <title>Complete sequence of Isoptericola variabilis 225.</title>
        <authorList>
            <consortium name="US DOE Joint Genome Institute"/>
            <person name="Lucas S."/>
            <person name="Han J."/>
            <person name="Lapidus A."/>
            <person name="Cheng J.-F."/>
            <person name="Goodwin L."/>
            <person name="Pitluck S."/>
            <person name="Peters L."/>
            <person name="Mikhailova N."/>
            <person name="Zeytun A."/>
            <person name="Han C."/>
            <person name="Tapia R."/>
            <person name="Land M."/>
            <person name="Hauser L."/>
            <person name="Kyrpides N."/>
            <person name="Ivanova N."/>
            <person name="Pagani I."/>
            <person name="Siebers A."/>
            <person name="Allgaier M."/>
            <person name="Thelen M."/>
            <person name="Hugenholtz P."/>
            <person name="Gladden J."/>
            <person name="Woyke T."/>
        </authorList>
    </citation>
    <scope>NUCLEOTIDE SEQUENCE [LARGE SCALE GENOMIC DNA]</scope>
    <source>
        <strain evidence="3">225</strain>
    </source>
</reference>
<dbReference type="STRING" id="743718.Isova_1161"/>